<feature type="binding site" evidence="14">
    <location>
        <position position="237"/>
    </location>
    <ligand>
        <name>a divalent metal cation</name>
        <dbReference type="ChEBI" id="CHEBI:60240"/>
    </ligand>
</feature>
<comment type="caution">
    <text evidence="14">Lacks conserved residue(s) required for the propagation of feature annotation.</text>
</comment>
<feature type="domain" description="2-C-methyl-D-erythritol 2,4-cyclodiphosphate synthase" evidence="15">
    <location>
        <begin position="228"/>
        <end position="381"/>
    </location>
</feature>
<dbReference type="EMBL" id="WTYB01000002">
    <property type="protein sequence ID" value="MXP38903.1"/>
    <property type="molecule type" value="Genomic_DNA"/>
</dbReference>
<evidence type="ECO:0000256" key="9">
    <source>
        <dbReference type="ARBA" id="ARBA00022695"/>
    </source>
</evidence>
<evidence type="ECO:0000256" key="5">
    <source>
        <dbReference type="ARBA" id="ARBA00004787"/>
    </source>
</evidence>
<evidence type="ECO:0000256" key="4">
    <source>
        <dbReference type="ARBA" id="ARBA00004709"/>
    </source>
</evidence>
<dbReference type="HAMAP" id="MF_00107">
    <property type="entry name" value="IspF"/>
    <property type="match status" value="1"/>
</dbReference>
<feature type="region of interest" description="2-C-methyl-D-erythritol 2,4-cyclodiphosphate synthase" evidence="14">
    <location>
        <begin position="229"/>
        <end position="390"/>
    </location>
</feature>
<dbReference type="CDD" id="cd02516">
    <property type="entry name" value="CDP-ME_synthetase"/>
    <property type="match status" value="1"/>
</dbReference>
<dbReference type="InterPro" id="IPR034683">
    <property type="entry name" value="IspD/TarI"/>
</dbReference>
<dbReference type="SUPFAM" id="SSF53448">
    <property type="entry name" value="Nucleotide-diphospho-sugar transferases"/>
    <property type="match status" value="1"/>
</dbReference>
<feature type="site" description="Positions MEP for the nucleophilic attack" evidence="14">
    <location>
        <position position="212"/>
    </location>
</feature>
<evidence type="ECO:0000256" key="7">
    <source>
        <dbReference type="ARBA" id="ARBA00009789"/>
    </source>
</evidence>
<keyword evidence="11 14" id="KW-0414">Isoprene biosynthesis</keyword>
<comment type="caution">
    <text evidence="17">The sequence shown here is derived from an EMBL/GenBank/DDBJ whole genome shotgun (WGS) entry which is preliminary data.</text>
</comment>
<evidence type="ECO:0000256" key="2">
    <source>
        <dbReference type="ARBA" id="ARBA00001282"/>
    </source>
</evidence>
<dbReference type="RefSeq" id="WP_160760996.1">
    <property type="nucleotide sequence ID" value="NZ_BAAADZ010000010.1"/>
</dbReference>
<feature type="binding site" evidence="14">
    <location>
        <begin position="283"/>
        <end position="285"/>
    </location>
    <ligand>
        <name>4-CDP-2-C-methyl-D-erythritol 2-phosphate</name>
        <dbReference type="ChEBI" id="CHEBI:57919"/>
    </ligand>
</feature>
<feature type="binding site" evidence="14">
    <location>
        <begin position="261"/>
        <end position="262"/>
    </location>
    <ligand>
        <name>4-CDP-2-C-methyl-D-erythritol 2-phosphate</name>
        <dbReference type="ChEBI" id="CHEBI:57919"/>
    </ligand>
</feature>
<accession>A0A6I4UN98</accession>
<dbReference type="PROSITE" id="PS01350">
    <property type="entry name" value="ISPF"/>
    <property type="match status" value="1"/>
</dbReference>
<keyword evidence="13 14" id="KW-0511">Multifunctional enzyme</keyword>
<proteinExistence type="inferred from homology"/>
<dbReference type="Gene3D" id="3.30.1330.50">
    <property type="entry name" value="2-C-methyl-D-erythritol 2,4-cyclodiphosphate synthase"/>
    <property type="match status" value="1"/>
</dbReference>
<dbReference type="InterPro" id="IPR029044">
    <property type="entry name" value="Nucleotide-diphossugar_trans"/>
</dbReference>
<dbReference type="EC" id="2.7.7.60" evidence="14"/>
<feature type="site" description="Transition state stabilizer" evidence="14">
    <location>
        <position position="29"/>
    </location>
</feature>
<keyword evidence="8 14" id="KW-0808">Transferase</keyword>
<dbReference type="InterPro" id="IPR036571">
    <property type="entry name" value="MECDP_synthase_sf"/>
</dbReference>
<dbReference type="NCBIfam" id="TIGR00151">
    <property type="entry name" value="ispF"/>
    <property type="match status" value="1"/>
</dbReference>
<keyword evidence="12 14" id="KW-0456">Lyase</keyword>
<dbReference type="HAMAP" id="MF_01520">
    <property type="entry name" value="IspDF"/>
    <property type="match status" value="1"/>
</dbReference>
<feature type="region of interest" description="2-C-methyl-D-erythritol 4-phosphate cytidylyltransferase" evidence="14">
    <location>
        <begin position="1"/>
        <end position="229"/>
    </location>
</feature>
<dbReference type="SUPFAM" id="SSF69765">
    <property type="entry name" value="IpsF-like"/>
    <property type="match status" value="1"/>
</dbReference>
<evidence type="ECO:0000259" key="15">
    <source>
        <dbReference type="Pfam" id="PF02542"/>
    </source>
</evidence>
<dbReference type="Proteomes" id="UP000548685">
    <property type="component" value="Unassembled WGS sequence"/>
</dbReference>
<dbReference type="FunFam" id="3.30.1330.50:FF:000003">
    <property type="entry name" value="2-C-methyl-D-erythritol 2,4-cyclodiphosphate synthase"/>
    <property type="match status" value="1"/>
</dbReference>
<dbReference type="PANTHER" id="PTHR43181">
    <property type="entry name" value="2-C-METHYL-D-ERYTHRITOL 2,4-CYCLODIPHOSPHATE SYNTHASE, CHLOROPLASTIC"/>
    <property type="match status" value="1"/>
</dbReference>
<comment type="pathway">
    <text evidence="4 14">Isoprenoid biosynthesis; isopentenyl diphosphate biosynthesis via DXP pathway; isopentenyl diphosphate from 1-deoxy-D-xylulose 5-phosphate: step 4/6.</text>
</comment>
<feature type="site" description="Transition state stabilizer" evidence="14">
    <location>
        <position position="261"/>
    </location>
</feature>
<comment type="similarity">
    <text evidence="14">In the C-terminal section; belongs to the IspF family.</text>
</comment>
<dbReference type="InterPro" id="IPR003526">
    <property type="entry name" value="MECDP_synthase"/>
</dbReference>
<feature type="site" description="Transition state stabilizer" evidence="14">
    <location>
        <position position="22"/>
    </location>
</feature>
<evidence type="ECO:0000313" key="16">
    <source>
        <dbReference type="EMBL" id="MBB3776009.1"/>
    </source>
</evidence>
<feature type="binding site" evidence="14">
    <location>
        <position position="369"/>
    </location>
    <ligand>
        <name>4-CDP-2-C-methyl-D-erythritol 2-phosphate</name>
        <dbReference type="ChEBI" id="CHEBI:57919"/>
    </ligand>
</feature>
<dbReference type="GO" id="GO:0046872">
    <property type="term" value="F:metal ion binding"/>
    <property type="evidence" value="ECO:0007669"/>
    <property type="project" value="UniProtKB-KW"/>
</dbReference>
<dbReference type="NCBIfam" id="TIGR00453">
    <property type="entry name" value="ispD"/>
    <property type="match status" value="1"/>
</dbReference>
<feature type="binding site" evidence="14">
    <location>
        <position position="235"/>
    </location>
    <ligand>
        <name>a divalent metal cation</name>
        <dbReference type="ChEBI" id="CHEBI:60240"/>
    </ligand>
</feature>
<dbReference type="GO" id="GO:0008685">
    <property type="term" value="F:2-C-methyl-D-erythritol 2,4-cyclodiphosphate synthase activity"/>
    <property type="evidence" value="ECO:0007669"/>
    <property type="project" value="UniProtKB-UniRule"/>
</dbReference>
<dbReference type="Pfam" id="PF01128">
    <property type="entry name" value="IspD"/>
    <property type="match status" value="1"/>
</dbReference>
<dbReference type="InterPro" id="IPR018294">
    <property type="entry name" value="ISPD_synthase_CS"/>
</dbReference>
<organism evidence="17 18">
    <name type="scientific">Erythrobacter ramosus</name>
    <dbReference type="NCBI Taxonomy" id="35811"/>
    <lineage>
        <taxon>Bacteria</taxon>
        <taxon>Pseudomonadati</taxon>
        <taxon>Pseudomonadota</taxon>
        <taxon>Alphaproteobacteria</taxon>
        <taxon>Sphingomonadales</taxon>
        <taxon>Erythrobacteraceae</taxon>
        <taxon>Erythrobacter/Porphyrobacter group</taxon>
        <taxon>Erythrobacter</taxon>
    </lineage>
</organism>
<dbReference type="EC" id="4.6.1.12" evidence="14"/>
<name>A0A6I4UN98_9SPHN</name>
<dbReference type="PROSITE" id="PS01295">
    <property type="entry name" value="ISPD"/>
    <property type="match status" value="1"/>
</dbReference>
<comment type="similarity">
    <text evidence="6">Belongs to the IspF family.</text>
</comment>
<dbReference type="InterPro" id="IPR020555">
    <property type="entry name" value="MECDP_synthase_CS"/>
</dbReference>
<keyword evidence="19" id="KW-1185">Reference proteome</keyword>
<comment type="pathway">
    <text evidence="5 14">Isoprenoid biosynthesis; isopentenyl diphosphate biosynthesis via DXP pathway; isopentenyl diphosphate from 1-deoxy-D-xylulose 5-phosphate: step 2/6.</text>
</comment>
<feature type="binding site" evidence="14">
    <location>
        <begin position="359"/>
        <end position="362"/>
    </location>
    <ligand>
        <name>4-CDP-2-C-methyl-D-erythritol 2-phosphate</name>
        <dbReference type="ChEBI" id="CHEBI:57919"/>
    </ligand>
</feature>
<feature type="binding site" evidence="14">
    <location>
        <position position="366"/>
    </location>
    <ligand>
        <name>4-CDP-2-C-methyl-D-erythritol 2-phosphate</name>
        <dbReference type="ChEBI" id="CHEBI:57919"/>
    </ligand>
</feature>
<dbReference type="GO" id="GO:0050518">
    <property type="term" value="F:2-C-methyl-D-erythritol 4-phosphate cytidylyltransferase activity"/>
    <property type="evidence" value="ECO:0007669"/>
    <property type="project" value="UniProtKB-UniRule"/>
</dbReference>
<evidence type="ECO:0000256" key="1">
    <source>
        <dbReference type="ARBA" id="ARBA00000200"/>
    </source>
</evidence>
<comment type="catalytic activity">
    <reaction evidence="2 14">
        <text>2-C-methyl-D-erythritol 4-phosphate + CTP + H(+) = 4-CDP-2-C-methyl-D-erythritol + diphosphate</text>
        <dbReference type="Rhea" id="RHEA:13429"/>
        <dbReference type="ChEBI" id="CHEBI:15378"/>
        <dbReference type="ChEBI" id="CHEBI:33019"/>
        <dbReference type="ChEBI" id="CHEBI:37563"/>
        <dbReference type="ChEBI" id="CHEBI:57823"/>
        <dbReference type="ChEBI" id="CHEBI:58262"/>
        <dbReference type="EC" id="2.7.7.60"/>
    </reaction>
</comment>
<evidence type="ECO:0000256" key="13">
    <source>
        <dbReference type="ARBA" id="ARBA00023268"/>
    </source>
</evidence>
<dbReference type="AlphaFoldDB" id="A0A6I4UN98"/>
<protein>
    <recommendedName>
        <fullName evidence="14">Bifunctional enzyme IspD/IspF</fullName>
    </recommendedName>
    <domain>
        <recommendedName>
            <fullName evidence="14">2-C-methyl-D-erythritol 4-phosphate cytidylyltransferase</fullName>
            <ecNumber evidence="14">2.7.7.60</ecNumber>
        </recommendedName>
        <alternativeName>
            <fullName evidence="14">4-diphosphocytidyl-2C-methyl-D-erythritol synthase</fullName>
        </alternativeName>
        <alternativeName>
            <fullName evidence="14">MEP cytidylyltransferase</fullName>
            <shortName evidence="14">MCT</shortName>
        </alternativeName>
    </domain>
    <domain>
        <recommendedName>
            <fullName evidence="14">2-C-methyl-D-erythritol 2,4-cyclodiphosphate synthase</fullName>
            <shortName evidence="14">MECDP-synthase</shortName>
            <shortName evidence="14">MECPP-synthase</shortName>
            <shortName evidence="14">MECPS</shortName>
            <ecNumber evidence="14">4.6.1.12</ecNumber>
        </recommendedName>
    </domain>
</protein>
<reference evidence="16 19" key="2">
    <citation type="submission" date="2020-08" db="EMBL/GenBank/DDBJ databases">
        <title>Genomic Encyclopedia of Type Strains, Phase IV (KMG-IV): sequencing the most valuable type-strain genomes for metagenomic binning, comparative biology and taxonomic classification.</title>
        <authorList>
            <person name="Goeker M."/>
        </authorList>
    </citation>
    <scope>NUCLEOTIDE SEQUENCE [LARGE SCALE GENOMIC DNA]</scope>
    <source>
        <strain evidence="16 19">DSM 8510</strain>
    </source>
</reference>
<feature type="site" description="Transition state stabilizer" evidence="14">
    <location>
        <position position="360"/>
    </location>
</feature>
<evidence type="ECO:0000256" key="11">
    <source>
        <dbReference type="ARBA" id="ARBA00023229"/>
    </source>
</evidence>
<dbReference type="OrthoDB" id="9804336at2"/>
<keyword evidence="9 14" id="KW-0548">Nucleotidyltransferase</keyword>
<comment type="catalytic activity">
    <reaction evidence="1 14">
        <text>4-CDP-2-C-methyl-D-erythritol 2-phosphate = 2-C-methyl-D-erythritol 2,4-cyclic diphosphate + CMP</text>
        <dbReference type="Rhea" id="RHEA:23864"/>
        <dbReference type="ChEBI" id="CHEBI:57919"/>
        <dbReference type="ChEBI" id="CHEBI:58483"/>
        <dbReference type="ChEBI" id="CHEBI:60377"/>
        <dbReference type="EC" id="4.6.1.12"/>
    </reaction>
</comment>
<comment type="similarity">
    <text evidence="7">Belongs to the IspD/TarI cytidylyltransferase family. IspD subfamily.</text>
</comment>
<dbReference type="GO" id="GO:0019288">
    <property type="term" value="P:isopentenyl diphosphate biosynthetic process, methylerythritol 4-phosphate pathway"/>
    <property type="evidence" value="ECO:0007669"/>
    <property type="project" value="UniProtKB-UniRule"/>
</dbReference>
<feature type="site" description="Positions MEP for the nucleophilic attack" evidence="14">
    <location>
        <position position="157"/>
    </location>
</feature>
<evidence type="ECO:0000256" key="14">
    <source>
        <dbReference type="HAMAP-Rule" id="MF_01520"/>
    </source>
</evidence>
<reference evidence="17 18" key="1">
    <citation type="submission" date="2019-12" db="EMBL/GenBank/DDBJ databases">
        <title>Genomic-based taxomic classification of the family Erythrobacteraceae.</title>
        <authorList>
            <person name="Xu L."/>
        </authorList>
    </citation>
    <scope>NUCLEOTIDE SEQUENCE [LARGE SCALE GENOMIC DNA]</scope>
    <source>
        <strain evidence="17 18">JCM 10282</strain>
    </source>
</reference>
<evidence type="ECO:0000256" key="8">
    <source>
        <dbReference type="ARBA" id="ARBA00022679"/>
    </source>
</evidence>
<evidence type="ECO:0000256" key="6">
    <source>
        <dbReference type="ARBA" id="ARBA00008480"/>
    </source>
</evidence>
<evidence type="ECO:0000313" key="18">
    <source>
        <dbReference type="Proteomes" id="UP000430021"/>
    </source>
</evidence>
<comment type="similarity">
    <text evidence="14">In the N-terminal section; belongs to the IspD/TarI cytidylyltransferase family. IspD subfamily.</text>
</comment>
<evidence type="ECO:0000313" key="19">
    <source>
        <dbReference type="Proteomes" id="UP000548685"/>
    </source>
</evidence>
<dbReference type="InterPro" id="IPR001228">
    <property type="entry name" value="IspD"/>
</dbReference>
<dbReference type="NCBIfam" id="NF006899">
    <property type="entry name" value="PRK09382.1"/>
    <property type="match status" value="1"/>
</dbReference>
<feature type="binding site" evidence="14">
    <location>
        <begin position="235"/>
        <end position="237"/>
    </location>
    <ligand>
        <name>4-CDP-2-C-methyl-D-erythritol 2-phosphate</name>
        <dbReference type="ChEBI" id="CHEBI:57919"/>
    </ligand>
</feature>
<feature type="binding site" evidence="14">
    <location>
        <position position="269"/>
    </location>
    <ligand>
        <name>a divalent metal cation</name>
        <dbReference type="ChEBI" id="CHEBI:60240"/>
    </ligand>
</feature>
<sequence>MVSAAPLPPFAAIVVAAGKGLRVGGDTPKQFRNWRGKALIRHSVEALNAAGADPLVAVIAADAQDHAKAALAGISGVIFITGGATRQDSVRCGLEALADAKPQSVLIHDAARPDLPHTVIERLLTALSEHPGAIPVLPVVDSLAVDNGGVMSGKAERETLRRVQTPQAFRFDAILAAHRAWQGVTDAGDDAQVLMASNGSVALAQGDERLKKITFAEDFAAPMTAPAFRIGQGFDVHRLEPGEELWLGGVQIPHDKGLAGHSDADVALHAITDAVLGAVGEGDIGTHFPPSDPQWRGARSGQFLQHAIGLARAAGYAIANIDLTLICEEPKIGPHRPAMRAEVARLMGLSENAVSIKATTTEKLGFTGRGEGIAAQAIVCVMLASEGPTS</sequence>
<dbReference type="EMBL" id="JACICE010000002">
    <property type="protein sequence ID" value="MBB3776009.1"/>
    <property type="molecule type" value="Genomic_DNA"/>
</dbReference>
<comment type="function">
    <text evidence="14">Bifunctional enzyme that catalyzes the formation of 4-diphosphocytidyl-2-C-methyl-D-erythritol from CTP and 2-C-methyl-D-erythritol 4-phosphate (MEP) (IspD), and catalyzes the conversion of 4-diphosphocytidyl-2-C-methyl-D-erythritol 2-phosphate (CDP-ME2P) to 2-C-methyl-D-erythritol 2,4-cyclodiphosphate (ME-CPP) with a corresponding release of cytidine 5-monophosphate (CMP) (IspF).</text>
</comment>
<dbReference type="CDD" id="cd00554">
    <property type="entry name" value="MECDP_synthase"/>
    <property type="match status" value="1"/>
</dbReference>
<evidence type="ECO:0000256" key="12">
    <source>
        <dbReference type="ARBA" id="ARBA00023239"/>
    </source>
</evidence>
<evidence type="ECO:0000313" key="17">
    <source>
        <dbReference type="EMBL" id="MXP38903.1"/>
    </source>
</evidence>
<dbReference type="PANTHER" id="PTHR43181:SF1">
    <property type="entry name" value="2-C-METHYL-D-ERYTHRITOL 2,4-CYCLODIPHOSPHATE SYNTHASE, CHLOROPLASTIC"/>
    <property type="match status" value="1"/>
</dbReference>
<gene>
    <name evidence="14" type="primary">ispDF</name>
    <name evidence="16" type="ORF">FHS52_001978</name>
    <name evidence="17" type="ORF">GRI59_09825</name>
</gene>
<dbReference type="UniPathway" id="UPA00056">
    <property type="reaction ID" value="UER00093"/>
</dbReference>
<evidence type="ECO:0000256" key="3">
    <source>
        <dbReference type="ARBA" id="ARBA00001968"/>
    </source>
</evidence>
<keyword evidence="10 14" id="KW-0479">Metal-binding</keyword>
<evidence type="ECO:0000256" key="10">
    <source>
        <dbReference type="ARBA" id="ARBA00022723"/>
    </source>
</evidence>
<comment type="cofactor">
    <cofactor evidence="3 14">
        <name>a divalent metal cation</name>
        <dbReference type="ChEBI" id="CHEBI:60240"/>
    </cofactor>
</comment>
<dbReference type="Pfam" id="PF02542">
    <property type="entry name" value="YgbB"/>
    <property type="match status" value="1"/>
</dbReference>
<dbReference type="Proteomes" id="UP000430021">
    <property type="component" value="Unassembled WGS sequence"/>
</dbReference>
<dbReference type="Gene3D" id="3.90.550.10">
    <property type="entry name" value="Spore Coat Polysaccharide Biosynthesis Protein SpsA, Chain A"/>
    <property type="match status" value="1"/>
</dbReference>
<dbReference type="InterPro" id="IPR026596">
    <property type="entry name" value="IspD/F"/>
</dbReference>
<dbReference type="GO" id="GO:0016114">
    <property type="term" value="P:terpenoid biosynthetic process"/>
    <property type="evidence" value="ECO:0007669"/>
    <property type="project" value="InterPro"/>
</dbReference>